<organism evidence="6">
    <name type="scientific">Polytomella parva</name>
    <dbReference type="NCBI Taxonomy" id="51329"/>
    <lineage>
        <taxon>Eukaryota</taxon>
        <taxon>Viridiplantae</taxon>
        <taxon>Chlorophyta</taxon>
        <taxon>core chlorophytes</taxon>
        <taxon>Chlorophyceae</taxon>
        <taxon>CS clade</taxon>
        <taxon>Chlamydomonadales</taxon>
        <taxon>Chlamydomonadaceae</taxon>
        <taxon>Polytomella</taxon>
    </lineage>
</organism>
<feature type="region of interest" description="Disordered" evidence="4">
    <location>
        <begin position="58"/>
        <end position="152"/>
    </location>
</feature>
<evidence type="ECO:0000256" key="1">
    <source>
        <dbReference type="ARBA" id="ARBA00022723"/>
    </source>
</evidence>
<protein>
    <recommendedName>
        <fullName evidence="5">CW-type domain-containing protein</fullName>
    </recommendedName>
</protein>
<keyword evidence="2" id="KW-0863">Zinc-finger</keyword>
<feature type="compositionally biased region" description="Basic residues" evidence="4">
    <location>
        <begin position="97"/>
        <end position="110"/>
    </location>
</feature>
<reference evidence="6" key="1">
    <citation type="submission" date="2021-01" db="EMBL/GenBank/DDBJ databases">
        <authorList>
            <person name="Corre E."/>
            <person name="Pelletier E."/>
            <person name="Niang G."/>
            <person name="Scheremetjew M."/>
            <person name="Finn R."/>
            <person name="Kale V."/>
            <person name="Holt S."/>
            <person name="Cochrane G."/>
            <person name="Meng A."/>
            <person name="Brown T."/>
            <person name="Cohen L."/>
        </authorList>
    </citation>
    <scope>NUCLEOTIDE SEQUENCE</scope>
    <source>
        <strain evidence="6">SAG 63-3</strain>
    </source>
</reference>
<feature type="domain" description="CW-type" evidence="5">
    <location>
        <begin position="146"/>
        <end position="200"/>
    </location>
</feature>
<evidence type="ECO:0000259" key="5">
    <source>
        <dbReference type="PROSITE" id="PS51050"/>
    </source>
</evidence>
<keyword evidence="3" id="KW-0862">Zinc</keyword>
<proteinExistence type="predicted"/>
<evidence type="ECO:0000313" key="6">
    <source>
        <dbReference type="EMBL" id="CAD8767413.1"/>
    </source>
</evidence>
<keyword evidence="1" id="KW-0479">Metal-binding</keyword>
<feature type="compositionally biased region" description="Acidic residues" evidence="4">
    <location>
        <begin position="116"/>
        <end position="140"/>
    </location>
</feature>
<sequence>MSLDETTINRYLTISGSRSIFISCSSGRQINLGGKTSYQDAQQSDLNEMLAMIASRSNNKANVQPTPVPTAPVTQSRRGGRGSSDASSSAGSGGRGGRGRPSRQRNRNRSKMYSYMEDDDSEEDEPPPEEDVEEEEEEVQEPSRGGEETDQWVQCSRCEVWRIVPNKWWPKIRDGGDEDWFCSDASWDVTKMEPYPPPCQ</sequence>
<dbReference type="AlphaFoldDB" id="A0A7S0UTF9"/>
<dbReference type="EMBL" id="HBFM01006278">
    <property type="protein sequence ID" value="CAD8767413.1"/>
    <property type="molecule type" value="Transcribed_RNA"/>
</dbReference>
<dbReference type="Pfam" id="PF07496">
    <property type="entry name" value="zf-CW"/>
    <property type="match status" value="1"/>
</dbReference>
<feature type="compositionally biased region" description="Low complexity" evidence="4">
    <location>
        <begin position="71"/>
        <end position="90"/>
    </location>
</feature>
<evidence type="ECO:0000256" key="2">
    <source>
        <dbReference type="ARBA" id="ARBA00022771"/>
    </source>
</evidence>
<dbReference type="InterPro" id="IPR011124">
    <property type="entry name" value="Znf_CW"/>
</dbReference>
<evidence type="ECO:0000256" key="3">
    <source>
        <dbReference type="ARBA" id="ARBA00022833"/>
    </source>
</evidence>
<dbReference type="PROSITE" id="PS51050">
    <property type="entry name" value="ZF_CW"/>
    <property type="match status" value="1"/>
</dbReference>
<evidence type="ECO:0000256" key="4">
    <source>
        <dbReference type="SAM" id="MobiDB-lite"/>
    </source>
</evidence>
<accession>A0A7S0UTF9</accession>
<gene>
    <name evidence="6" type="ORF">PPAR00522_LOCUS3807</name>
</gene>
<name>A0A7S0UTF9_9CHLO</name>
<dbReference type="GO" id="GO:0008270">
    <property type="term" value="F:zinc ion binding"/>
    <property type="evidence" value="ECO:0007669"/>
    <property type="project" value="UniProtKB-KW"/>
</dbReference>
<dbReference type="Gene3D" id="3.30.40.100">
    <property type="match status" value="1"/>
</dbReference>